<dbReference type="EMBL" id="JAGRRH010000005">
    <property type="protein sequence ID" value="KAG7370109.1"/>
    <property type="molecule type" value="Genomic_DNA"/>
</dbReference>
<evidence type="ECO:0000313" key="4">
    <source>
        <dbReference type="Proteomes" id="UP000693970"/>
    </source>
</evidence>
<sequence length="118" mass="13408">MSWNNENEDDLGYQEELDRMAMLMEKQQKAETDSFAKRSSQKENPAYSVGSSYSLEILTVVVSLLFVAMVTIFRDNFVVTVNNSVLNTSSSFQPTKIIDADALLREEFQNLPSSVEFH</sequence>
<keyword evidence="4" id="KW-1185">Reference proteome</keyword>
<gene>
    <name evidence="3" type="ORF">IV203_027855</name>
</gene>
<evidence type="ECO:0000256" key="2">
    <source>
        <dbReference type="SAM" id="Phobius"/>
    </source>
</evidence>
<name>A0A9K3Q6F9_9STRA</name>
<feature type="transmembrane region" description="Helical" evidence="2">
    <location>
        <begin position="53"/>
        <end position="73"/>
    </location>
</feature>
<feature type="region of interest" description="Disordered" evidence="1">
    <location>
        <begin position="26"/>
        <end position="47"/>
    </location>
</feature>
<keyword evidence="2" id="KW-1133">Transmembrane helix</keyword>
<accession>A0A9K3Q6F9</accession>
<evidence type="ECO:0000313" key="3">
    <source>
        <dbReference type="EMBL" id="KAG7370109.1"/>
    </source>
</evidence>
<evidence type="ECO:0000256" key="1">
    <source>
        <dbReference type="SAM" id="MobiDB-lite"/>
    </source>
</evidence>
<organism evidence="3 4">
    <name type="scientific">Nitzschia inconspicua</name>
    <dbReference type="NCBI Taxonomy" id="303405"/>
    <lineage>
        <taxon>Eukaryota</taxon>
        <taxon>Sar</taxon>
        <taxon>Stramenopiles</taxon>
        <taxon>Ochrophyta</taxon>
        <taxon>Bacillariophyta</taxon>
        <taxon>Bacillariophyceae</taxon>
        <taxon>Bacillariophycidae</taxon>
        <taxon>Bacillariales</taxon>
        <taxon>Bacillariaceae</taxon>
        <taxon>Nitzschia</taxon>
    </lineage>
</organism>
<reference evidence="3" key="2">
    <citation type="submission" date="2021-04" db="EMBL/GenBank/DDBJ databases">
        <authorList>
            <person name="Podell S."/>
        </authorList>
    </citation>
    <scope>NUCLEOTIDE SEQUENCE</scope>
    <source>
        <strain evidence="3">Hildebrandi</strain>
    </source>
</reference>
<reference evidence="3" key="1">
    <citation type="journal article" date="2021" name="Sci. Rep.">
        <title>Diploid genomic architecture of Nitzschia inconspicua, an elite biomass production diatom.</title>
        <authorList>
            <person name="Oliver A."/>
            <person name="Podell S."/>
            <person name="Pinowska A."/>
            <person name="Traller J.C."/>
            <person name="Smith S.R."/>
            <person name="McClure R."/>
            <person name="Beliaev A."/>
            <person name="Bohutskyi P."/>
            <person name="Hill E.A."/>
            <person name="Rabines A."/>
            <person name="Zheng H."/>
            <person name="Allen L.Z."/>
            <person name="Kuo A."/>
            <person name="Grigoriev I.V."/>
            <person name="Allen A.E."/>
            <person name="Hazlebeck D."/>
            <person name="Allen E.E."/>
        </authorList>
    </citation>
    <scope>NUCLEOTIDE SEQUENCE</scope>
    <source>
        <strain evidence="3">Hildebrandi</strain>
    </source>
</reference>
<dbReference type="Proteomes" id="UP000693970">
    <property type="component" value="Unassembled WGS sequence"/>
</dbReference>
<dbReference type="AlphaFoldDB" id="A0A9K3Q6F9"/>
<protein>
    <submittedName>
        <fullName evidence="3">Uncharacterized protein</fullName>
    </submittedName>
</protein>
<feature type="compositionally biased region" description="Basic and acidic residues" evidence="1">
    <location>
        <begin position="26"/>
        <end position="36"/>
    </location>
</feature>
<keyword evidence="2" id="KW-0472">Membrane</keyword>
<proteinExistence type="predicted"/>
<keyword evidence="2" id="KW-0812">Transmembrane</keyword>
<comment type="caution">
    <text evidence="3">The sequence shown here is derived from an EMBL/GenBank/DDBJ whole genome shotgun (WGS) entry which is preliminary data.</text>
</comment>